<name>A0A1J1IH01_9DIPT</name>
<evidence type="ECO:0000313" key="1">
    <source>
        <dbReference type="EMBL" id="CRK97713.1"/>
    </source>
</evidence>
<accession>A0A1J1IH01</accession>
<proteinExistence type="predicted"/>
<dbReference type="Proteomes" id="UP000183832">
    <property type="component" value="Unassembled WGS sequence"/>
</dbReference>
<evidence type="ECO:0000313" key="2">
    <source>
        <dbReference type="Proteomes" id="UP000183832"/>
    </source>
</evidence>
<organism evidence="1 2">
    <name type="scientific">Clunio marinus</name>
    <dbReference type="NCBI Taxonomy" id="568069"/>
    <lineage>
        <taxon>Eukaryota</taxon>
        <taxon>Metazoa</taxon>
        <taxon>Ecdysozoa</taxon>
        <taxon>Arthropoda</taxon>
        <taxon>Hexapoda</taxon>
        <taxon>Insecta</taxon>
        <taxon>Pterygota</taxon>
        <taxon>Neoptera</taxon>
        <taxon>Endopterygota</taxon>
        <taxon>Diptera</taxon>
        <taxon>Nematocera</taxon>
        <taxon>Chironomoidea</taxon>
        <taxon>Chironomidae</taxon>
        <taxon>Clunio</taxon>
    </lineage>
</organism>
<dbReference type="AlphaFoldDB" id="A0A1J1IH01"/>
<sequence length="97" mass="11368">MLQQFSTITKKDRNKGNLEQIVSIPNLTGLFNAKDDWTNLKDERCSRRREKKSLRISWLMTLSLSPLIDCVLFCSSTPKFTQLFKYLKSFFVFLAIN</sequence>
<dbReference type="EMBL" id="CVRI01000047">
    <property type="protein sequence ID" value="CRK97713.1"/>
    <property type="molecule type" value="Genomic_DNA"/>
</dbReference>
<gene>
    <name evidence="1" type="ORF">CLUMA_CG011094</name>
</gene>
<dbReference type="OrthoDB" id="7791591at2759"/>
<reference evidence="1 2" key="1">
    <citation type="submission" date="2015-04" db="EMBL/GenBank/DDBJ databases">
        <authorList>
            <person name="Syromyatnikov M.Y."/>
            <person name="Popov V.N."/>
        </authorList>
    </citation>
    <scope>NUCLEOTIDE SEQUENCE [LARGE SCALE GENOMIC DNA]</scope>
</reference>
<keyword evidence="2" id="KW-1185">Reference proteome</keyword>
<protein>
    <submittedName>
        <fullName evidence="1">CLUMA_CG011094, isoform A</fullName>
    </submittedName>
</protein>